<evidence type="ECO:0000313" key="10">
    <source>
        <dbReference type="Proteomes" id="UP001165653"/>
    </source>
</evidence>
<keyword evidence="3 5" id="KW-0479">Metal-binding</keyword>
<dbReference type="Gene3D" id="3.55.40.20">
    <property type="entry name" value="Iron/manganese superoxide dismutase, C-terminal domain"/>
    <property type="match status" value="1"/>
</dbReference>
<feature type="signal peptide" evidence="6">
    <location>
        <begin position="1"/>
        <end position="29"/>
    </location>
</feature>
<proteinExistence type="inferred from homology"/>
<dbReference type="RefSeq" id="WP_264514840.1">
    <property type="nucleotide sequence ID" value="NZ_JAPDDR010000008.1"/>
</dbReference>
<sequence>MNAPTPDRRSFLKLSIAAGAAAIAPAARAQDAAFSLPKLPYALDALEPHIDAKTMEIHHGKHHAAYIKNLNDAIAANDYLKGKTVEAIVGGLTAVKDEAVRTTLRNNAGGHWNHTFFWEVMAPAGKGGEAGDDLATAIKESFGSLDDLKKAFNEAATKRFGSGWAWLIVQDKKLKVVSTANQDNPLMKEIVPDSDFGTPILGLDVWEHAYYLHYQNKRPDYITAWWNVVNWKEVERRFKTA</sequence>
<name>A0ABT3G625_9BACT</name>
<organism evidence="9 10">
    <name type="scientific">Luteolibacter rhizosphaerae</name>
    <dbReference type="NCBI Taxonomy" id="2989719"/>
    <lineage>
        <taxon>Bacteria</taxon>
        <taxon>Pseudomonadati</taxon>
        <taxon>Verrucomicrobiota</taxon>
        <taxon>Verrucomicrobiia</taxon>
        <taxon>Verrucomicrobiales</taxon>
        <taxon>Verrucomicrobiaceae</taxon>
        <taxon>Luteolibacter</taxon>
    </lineage>
</organism>
<dbReference type="Proteomes" id="UP001165653">
    <property type="component" value="Unassembled WGS sequence"/>
</dbReference>
<feature type="chain" id="PRO_5046663790" description="Superoxide dismutase" evidence="6">
    <location>
        <begin position="30"/>
        <end position="241"/>
    </location>
</feature>
<evidence type="ECO:0000256" key="5">
    <source>
        <dbReference type="RuleBase" id="RU000414"/>
    </source>
</evidence>
<dbReference type="NCBIfam" id="TIGR01409">
    <property type="entry name" value="TAT_signal_seq"/>
    <property type="match status" value="1"/>
</dbReference>
<evidence type="ECO:0000259" key="8">
    <source>
        <dbReference type="Pfam" id="PF02777"/>
    </source>
</evidence>
<comment type="catalytic activity">
    <reaction evidence="5">
        <text>2 superoxide + 2 H(+) = H2O2 + O2</text>
        <dbReference type="Rhea" id="RHEA:20696"/>
        <dbReference type="ChEBI" id="CHEBI:15378"/>
        <dbReference type="ChEBI" id="CHEBI:15379"/>
        <dbReference type="ChEBI" id="CHEBI:16240"/>
        <dbReference type="ChEBI" id="CHEBI:18421"/>
        <dbReference type="EC" id="1.15.1.1"/>
    </reaction>
</comment>
<dbReference type="InterPro" id="IPR019546">
    <property type="entry name" value="TAT_signal_bac_arc"/>
</dbReference>
<comment type="caution">
    <text evidence="9">The sequence shown here is derived from an EMBL/GenBank/DDBJ whole genome shotgun (WGS) entry which is preliminary data.</text>
</comment>
<dbReference type="PROSITE" id="PS00088">
    <property type="entry name" value="SOD_MN"/>
    <property type="match status" value="1"/>
</dbReference>
<feature type="domain" description="Manganese/iron superoxide dismutase C-terminal" evidence="8">
    <location>
        <begin position="133"/>
        <end position="237"/>
    </location>
</feature>
<dbReference type="PRINTS" id="PR01703">
    <property type="entry name" value="MNSODISMTASE"/>
</dbReference>
<keyword evidence="4 5" id="KW-0560">Oxidoreductase</keyword>
<feature type="domain" description="Manganese/iron superoxide dismutase N-terminal" evidence="7">
    <location>
        <begin position="34"/>
        <end position="122"/>
    </location>
</feature>
<protein>
    <recommendedName>
        <fullName evidence="2 5">Superoxide dismutase</fullName>
        <ecNumber evidence="2 5">1.15.1.1</ecNumber>
    </recommendedName>
</protein>
<dbReference type="SUPFAM" id="SSF46609">
    <property type="entry name" value="Fe,Mn superoxide dismutase (SOD), N-terminal domain"/>
    <property type="match status" value="1"/>
</dbReference>
<dbReference type="Pfam" id="PF02777">
    <property type="entry name" value="Sod_Fe_C"/>
    <property type="match status" value="1"/>
</dbReference>
<dbReference type="InterPro" id="IPR036324">
    <property type="entry name" value="Mn/Fe_SOD_N_sf"/>
</dbReference>
<evidence type="ECO:0000256" key="4">
    <source>
        <dbReference type="ARBA" id="ARBA00023002"/>
    </source>
</evidence>
<comment type="function">
    <text evidence="5">Destroys radicals which are normally produced within the cells and which are toxic to biological systems.</text>
</comment>
<evidence type="ECO:0000256" key="2">
    <source>
        <dbReference type="ARBA" id="ARBA00012682"/>
    </source>
</evidence>
<dbReference type="Gene3D" id="1.10.287.990">
    <property type="entry name" value="Fe,Mn superoxide dismutase (SOD) domain"/>
    <property type="match status" value="1"/>
</dbReference>
<dbReference type="InterPro" id="IPR019831">
    <property type="entry name" value="Mn/Fe_SOD_N"/>
</dbReference>
<dbReference type="EC" id="1.15.1.1" evidence="2 5"/>
<dbReference type="InterPro" id="IPR006311">
    <property type="entry name" value="TAT_signal"/>
</dbReference>
<comment type="similarity">
    <text evidence="1 5">Belongs to the iron/manganese superoxide dismutase family.</text>
</comment>
<dbReference type="Pfam" id="PF00081">
    <property type="entry name" value="Sod_Fe_N"/>
    <property type="match status" value="1"/>
</dbReference>
<accession>A0ABT3G625</accession>
<dbReference type="InterPro" id="IPR001189">
    <property type="entry name" value="Mn/Fe_SOD"/>
</dbReference>
<evidence type="ECO:0000256" key="3">
    <source>
        <dbReference type="ARBA" id="ARBA00022723"/>
    </source>
</evidence>
<dbReference type="PROSITE" id="PS51318">
    <property type="entry name" value="TAT"/>
    <property type="match status" value="1"/>
</dbReference>
<dbReference type="InterPro" id="IPR036314">
    <property type="entry name" value="SOD_C_sf"/>
</dbReference>
<dbReference type="InterPro" id="IPR019833">
    <property type="entry name" value="Mn/Fe_SOD_BS"/>
</dbReference>
<keyword evidence="10" id="KW-1185">Reference proteome</keyword>
<keyword evidence="6" id="KW-0732">Signal</keyword>
<gene>
    <name evidence="9" type="ORF">OJ996_17050</name>
</gene>
<dbReference type="EMBL" id="JAPDDR010000008">
    <property type="protein sequence ID" value="MCW1915296.1"/>
    <property type="molecule type" value="Genomic_DNA"/>
</dbReference>
<dbReference type="PIRSF" id="PIRSF000349">
    <property type="entry name" value="SODismutase"/>
    <property type="match status" value="1"/>
</dbReference>
<dbReference type="InterPro" id="IPR019832">
    <property type="entry name" value="Mn/Fe_SOD_C"/>
</dbReference>
<reference evidence="9" key="1">
    <citation type="submission" date="2022-10" db="EMBL/GenBank/DDBJ databases">
        <title>Luteolibacter sp. GHJ8, whole genome shotgun sequencing project.</title>
        <authorList>
            <person name="Zhao G."/>
            <person name="Shen L."/>
        </authorList>
    </citation>
    <scope>NUCLEOTIDE SEQUENCE</scope>
    <source>
        <strain evidence="9">GHJ8</strain>
    </source>
</reference>
<evidence type="ECO:0000256" key="6">
    <source>
        <dbReference type="SAM" id="SignalP"/>
    </source>
</evidence>
<evidence type="ECO:0000259" key="7">
    <source>
        <dbReference type="Pfam" id="PF00081"/>
    </source>
</evidence>
<dbReference type="PANTHER" id="PTHR43595">
    <property type="entry name" value="37S RIBOSOMAL PROTEIN S26, MITOCHONDRIAL"/>
    <property type="match status" value="1"/>
</dbReference>
<evidence type="ECO:0000313" key="9">
    <source>
        <dbReference type="EMBL" id="MCW1915296.1"/>
    </source>
</evidence>
<evidence type="ECO:0000256" key="1">
    <source>
        <dbReference type="ARBA" id="ARBA00008714"/>
    </source>
</evidence>
<dbReference type="SUPFAM" id="SSF54719">
    <property type="entry name" value="Fe,Mn superoxide dismutase (SOD), C-terminal domain"/>
    <property type="match status" value="1"/>
</dbReference>
<dbReference type="PANTHER" id="PTHR43595:SF2">
    <property type="entry name" value="SMALL RIBOSOMAL SUBUNIT PROTEIN MS42"/>
    <property type="match status" value="1"/>
</dbReference>